<name>A0A926IEI8_9FIRM</name>
<comment type="caution">
    <text evidence="1">The sequence shown here is derived from an EMBL/GenBank/DDBJ whole genome shotgun (WGS) entry which is preliminary data.</text>
</comment>
<keyword evidence="2" id="KW-1185">Reference proteome</keyword>
<accession>A0A926IEI8</accession>
<dbReference type="AlphaFoldDB" id="A0A926IEI8"/>
<dbReference type="RefSeq" id="WP_249332734.1">
    <property type="nucleotide sequence ID" value="NZ_JACRSY010000013.1"/>
</dbReference>
<proteinExistence type="predicted"/>
<protein>
    <submittedName>
        <fullName evidence="1">Uncharacterized protein</fullName>
    </submittedName>
</protein>
<organism evidence="1 2">
    <name type="scientific">Zhenhengia yiwuensis</name>
    <dbReference type="NCBI Taxonomy" id="2763666"/>
    <lineage>
        <taxon>Bacteria</taxon>
        <taxon>Bacillati</taxon>
        <taxon>Bacillota</taxon>
        <taxon>Clostridia</taxon>
        <taxon>Lachnospirales</taxon>
        <taxon>Lachnospiraceae</taxon>
        <taxon>Zhenhengia</taxon>
    </lineage>
</organism>
<sequence>MNENTNLEAFYEDIEGDYRKLEELIMQLEVWSDTYTINHKKEEERLEEYMELSENLYNQEALIREKVEAHVEGEEHISYLSRLEERMLHYKETEDIIHNWVRDIHELHIMMMRSPILRGYRDEIEAIKNA</sequence>
<gene>
    <name evidence="1" type="ORF">H8718_09700</name>
</gene>
<reference evidence="1" key="1">
    <citation type="submission" date="2020-08" db="EMBL/GenBank/DDBJ databases">
        <title>Genome public.</title>
        <authorList>
            <person name="Liu C."/>
            <person name="Sun Q."/>
        </authorList>
    </citation>
    <scope>NUCLEOTIDE SEQUENCE</scope>
    <source>
        <strain evidence="1">NSJ-12</strain>
    </source>
</reference>
<dbReference type="Proteomes" id="UP000655830">
    <property type="component" value="Unassembled WGS sequence"/>
</dbReference>
<dbReference type="EMBL" id="JACRSY010000013">
    <property type="protein sequence ID" value="MBC8579803.1"/>
    <property type="molecule type" value="Genomic_DNA"/>
</dbReference>
<evidence type="ECO:0000313" key="1">
    <source>
        <dbReference type="EMBL" id="MBC8579803.1"/>
    </source>
</evidence>
<evidence type="ECO:0000313" key="2">
    <source>
        <dbReference type="Proteomes" id="UP000655830"/>
    </source>
</evidence>